<dbReference type="AlphaFoldDB" id="A0AAD7DP95"/>
<name>A0AAD7DP95_9AGAR</name>
<dbReference type="EMBL" id="JARKIB010000693">
    <property type="protein sequence ID" value="KAJ7694288.1"/>
    <property type="molecule type" value="Genomic_DNA"/>
</dbReference>
<comment type="caution">
    <text evidence="2">The sequence shown here is derived from an EMBL/GenBank/DDBJ whole genome shotgun (WGS) entry which is preliminary data.</text>
</comment>
<evidence type="ECO:0000313" key="3">
    <source>
        <dbReference type="Proteomes" id="UP001215598"/>
    </source>
</evidence>
<evidence type="ECO:0000256" key="1">
    <source>
        <dbReference type="SAM" id="MobiDB-lite"/>
    </source>
</evidence>
<reference evidence="2" key="1">
    <citation type="submission" date="2023-03" db="EMBL/GenBank/DDBJ databases">
        <title>Massive genome expansion in bonnet fungi (Mycena s.s.) driven by repeated elements and novel gene families across ecological guilds.</title>
        <authorList>
            <consortium name="Lawrence Berkeley National Laboratory"/>
            <person name="Harder C.B."/>
            <person name="Miyauchi S."/>
            <person name="Viragh M."/>
            <person name="Kuo A."/>
            <person name="Thoen E."/>
            <person name="Andreopoulos B."/>
            <person name="Lu D."/>
            <person name="Skrede I."/>
            <person name="Drula E."/>
            <person name="Henrissat B."/>
            <person name="Morin E."/>
            <person name="Kohler A."/>
            <person name="Barry K."/>
            <person name="LaButti K."/>
            <person name="Morin E."/>
            <person name="Salamov A."/>
            <person name="Lipzen A."/>
            <person name="Mereny Z."/>
            <person name="Hegedus B."/>
            <person name="Baldrian P."/>
            <person name="Stursova M."/>
            <person name="Weitz H."/>
            <person name="Taylor A."/>
            <person name="Grigoriev I.V."/>
            <person name="Nagy L.G."/>
            <person name="Martin F."/>
            <person name="Kauserud H."/>
        </authorList>
    </citation>
    <scope>NUCLEOTIDE SEQUENCE</scope>
    <source>
        <strain evidence="2">CBHHK182m</strain>
    </source>
</reference>
<accession>A0AAD7DP95</accession>
<sequence length="246" mass="26740">MLESVSPRTDGDSRSAFGASLEVTVSNDRRAHTPDMYNGNDEGETAVAMACSNIKARRSWKVRSRRIKAWQAVTTPSTCARAQAVDNSRTICFPGLVCKSVARGLGRRQSTKCLQIHGLSESGARHTEAHGVTADTADDEALLNIQSAITILPVYIPPTSLRWMSVLPAARFLKVAYDTESYYAISFPSLVTVLHGAGRPAKYQVHRQKQPSPRPRRLLAPAAIFNTSRGLAVTVAKIAKDLPPLS</sequence>
<dbReference type="Proteomes" id="UP001215598">
    <property type="component" value="Unassembled WGS sequence"/>
</dbReference>
<keyword evidence="3" id="KW-1185">Reference proteome</keyword>
<proteinExistence type="predicted"/>
<gene>
    <name evidence="2" type="ORF">B0H16DRAFT_1485750</name>
</gene>
<feature type="region of interest" description="Disordered" evidence="1">
    <location>
        <begin position="1"/>
        <end position="20"/>
    </location>
</feature>
<organism evidence="2 3">
    <name type="scientific">Mycena metata</name>
    <dbReference type="NCBI Taxonomy" id="1033252"/>
    <lineage>
        <taxon>Eukaryota</taxon>
        <taxon>Fungi</taxon>
        <taxon>Dikarya</taxon>
        <taxon>Basidiomycota</taxon>
        <taxon>Agaricomycotina</taxon>
        <taxon>Agaricomycetes</taxon>
        <taxon>Agaricomycetidae</taxon>
        <taxon>Agaricales</taxon>
        <taxon>Marasmiineae</taxon>
        <taxon>Mycenaceae</taxon>
        <taxon>Mycena</taxon>
    </lineage>
</organism>
<evidence type="ECO:0000313" key="2">
    <source>
        <dbReference type="EMBL" id="KAJ7694288.1"/>
    </source>
</evidence>
<protein>
    <submittedName>
        <fullName evidence="2">Uncharacterized protein</fullName>
    </submittedName>
</protein>